<organism evidence="7 8">
    <name type="scientific">Tenacibaculum skagerrakense</name>
    <dbReference type="NCBI Taxonomy" id="186571"/>
    <lineage>
        <taxon>Bacteria</taxon>
        <taxon>Pseudomonadati</taxon>
        <taxon>Bacteroidota</taxon>
        <taxon>Flavobacteriia</taxon>
        <taxon>Flavobacteriales</taxon>
        <taxon>Flavobacteriaceae</taxon>
        <taxon>Tenacibaculum</taxon>
    </lineage>
</organism>
<comment type="similarity">
    <text evidence="2">Belongs to the TMEM86 family.</text>
</comment>
<feature type="transmembrane region" description="Helical" evidence="6">
    <location>
        <begin position="31"/>
        <end position="49"/>
    </location>
</feature>
<evidence type="ECO:0000256" key="1">
    <source>
        <dbReference type="ARBA" id="ARBA00004141"/>
    </source>
</evidence>
<feature type="transmembrane region" description="Helical" evidence="6">
    <location>
        <begin position="56"/>
        <end position="74"/>
    </location>
</feature>
<dbReference type="AlphaFoldDB" id="A0A4R2NU97"/>
<dbReference type="Proteomes" id="UP000294564">
    <property type="component" value="Unassembled WGS sequence"/>
</dbReference>
<protein>
    <submittedName>
        <fullName evidence="7">Putative membrane protein YhhN</fullName>
    </submittedName>
</protein>
<dbReference type="OrthoDB" id="5651790at2"/>
<dbReference type="Pfam" id="PF07947">
    <property type="entry name" value="YhhN"/>
    <property type="match status" value="1"/>
</dbReference>
<keyword evidence="3 6" id="KW-0812">Transmembrane</keyword>
<dbReference type="EMBL" id="SLXM01000003">
    <property type="protein sequence ID" value="TCP25659.1"/>
    <property type="molecule type" value="Genomic_DNA"/>
</dbReference>
<comment type="caution">
    <text evidence="7">The sequence shown here is derived from an EMBL/GenBank/DDBJ whole genome shotgun (WGS) entry which is preliminary data.</text>
</comment>
<dbReference type="GO" id="GO:0016787">
    <property type="term" value="F:hydrolase activity"/>
    <property type="evidence" value="ECO:0007669"/>
    <property type="project" value="TreeGrafter"/>
</dbReference>
<feature type="transmembrane region" description="Helical" evidence="6">
    <location>
        <begin position="80"/>
        <end position="97"/>
    </location>
</feature>
<evidence type="ECO:0000313" key="8">
    <source>
        <dbReference type="Proteomes" id="UP000294564"/>
    </source>
</evidence>
<feature type="transmembrane region" description="Helical" evidence="6">
    <location>
        <begin position="109"/>
        <end position="128"/>
    </location>
</feature>
<keyword evidence="5 6" id="KW-0472">Membrane</keyword>
<dbReference type="PANTHER" id="PTHR31885:SF6">
    <property type="entry name" value="GH04784P"/>
    <property type="match status" value="1"/>
</dbReference>
<evidence type="ECO:0000256" key="5">
    <source>
        <dbReference type="ARBA" id="ARBA00023136"/>
    </source>
</evidence>
<feature type="transmembrane region" description="Helical" evidence="6">
    <location>
        <begin position="134"/>
        <end position="154"/>
    </location>
</feature>
<reference evidence="7 8" key="1">
    <citation type="submission" date="2019-03" db="EMBL/GenBank/DDBJ databases">
        <title>Genomic Encyclopedia of Type Strains, Phase IV (KMG-IV): sequencing the most valuable type-strain genomes for metagenomic binning, comparative biology and taxonomic classification.</title>
        <authorList>
            <person name="Goeker M."/>
        </authorList>
    </citation>
    <scope>NUCLEOTIDE SEQUENCE [LARGE SCALE GENOMIC DNA]</scope>
    <source>
        <strain evidence="7 8">DSM 14836</strain>
    </source>
</reference>
<sequence>MKNFTIILVSIVFLIVSFFEIYGTIIQSELLEFICKPLITVLLAILYLISVKKPSFLFISALFFSFWGDVLLLFPEKYFVFGLVSFLLTHLLYIRIIKGFLPKIKVTTFIKSALPFVFYFGGIVFLTINNLKELLIPVIVYGLVISAFGTFSLVNYIKNKATENLWLLVGALIFILSDSIIAINKFYLNTIDLGSLIMITYIVAQYMICKAMIAKSLNSEL</sequence>
<proteinExistence type="inferred from homology"/>
<keyword evidence="4 6" id="KW-1133">Transmembrane helix</keyword>
<gene>
    <name evidence="7" type="ORF">EV195_10318</name>
</gene>
<dbReference type="PANTHER" id="PTHR31885">
    <property type="entry name" value="GH04784P"/>
    <property type="match status" value="1"/>
</dbReference>
<evidence type="ECO:0000256" key="2">
    <source>
        <dbReference type="ARBA" id="ARBA00007375"/>
    </source>
</evidence>
<dbReference type="GO" id="GO:0016020">
    <property type="term" value="C:membrane"/>
    <property type="evidence" value="ECO:0007669"/>
    <property type="project" value="UniProtKB-SubCell"/>
</dbReference>
<feature type="transmembrane region" description="Helical" evidence="6">
    <location>
        <begin position="193"/>
        <end position="213"/>
    </location>
</feature>
<evidence type="ECO:0000313" key="7">
    <source>
        <dbReference type="EMBL" id="TCP25659.1"/>
    </source>
</evidence>
<accession>A0A4R2NU97</accession>
<keyword evidence="8" id="KW-1185">Reference proteome</keyword>
<evidence type="ECO:0000256" key="3">
    <source>
        <dbReference type="ARBA" id="ARBA00022692"/>
    </source>
</evidence>
<name>A0A4R2NU97_9FLAO</name>
<comment type="subcellular location">
    <subcellularLocation>
        <location evidence="1">Membrane</location>
        <topology evidence="1">Multi-pass membrane protein</topology>
    </subcellularLocation>
</comment>
<feature type="transmembrane region" description="Helical" evidence="6">
    <location>
        <begin position="7"/>
        <end position="25"/>
    </location>
</feature>
<evidence type="ECO:0000256" key="4">
    <source>
        <dbReference type="ARBA" id="ARBA00022989"/>
    </source>
</evidence>
<evidence type="ECO:0000256" key="6">
    <source>
        <dbReference type="SAM" id="Phobius"/>
    </source>
</evidence>
<dbReference type="RefSeq" id="WP_132794006.1">
    <property type="nucleotide sequence ID" value="NZ_SLXM01000003.1"/>
</dbReference>
<dbReference type="InterPro" id="IPR012506">
    <property type="entry name" value="TMEM86B-like"/>
</dbReference>
<feature type="transmembrane region" description="Helical" evidence="6">
    <location>
        <begin position="166"/>
        <end position="187"/>
    </location>
</feature>